<proteinExistence type="predicted"/>
<organism evidence="2 3">
    <name type="scientific">Selenomonas ruminantium</name>
    <dbReference type="NCBI Taxonomy" id="971"/>
    <lineage>
        <taxon>Bacteria</taxon>
        <taxon>Bacillati</taxon>
        <taxon>Bacillota</taxon>
        <taxon>Negativicutes</taxon>
        <taxon>Selenomonadales</taxon>
        <taxon>Selenomonadaceae</taxon>
        <taxon>Selenomonas</taxon>
    </lineage>
</organism>
<sequence>MQTKNKANLALGISAAGFIGTMAAGGTGFLPGLLHHGFLAATIGGLADWFAVTAIFHKPLGISYRTDILRRNRPRIMDAIVTFASDDLLSTENIMRVIEEQDTARLLVEYLAYRGGRERVHEVVEAALLRGVADIDTAAVAAELSPAIHEGLQSFALEDVLADLLKMMAEEEHSVRILESLLAISQRLLASEPLQQVLLARITSLRQQYEKDSAGRAFVLASLDITDERILAMLLEQAQQQLRMMLAEPTESYASVKAGLETMLRALSQDTRLRAILQERKEQLLEQFDIESGLARWLEVNLKGEDPFWLPQVHGFIDARIDDFMHSEPWQRRFDQFVKQFVEDELTKHHDLIPGIIRERLAEFSDDELVAFVENKVQDDLQMIRINGSLVGSLVGMGLYLVVMVLERMWGL</sequence>
<evidence type="ECO:0000256" key="1">
    <source>
        <dbReference type="SAM" id="Phobius"/>
    </source>
</evidence>
<dbReference type="InterPro" id="IPR007383">
    <property type="entry name" value="DUF445"/>
</dbReference>
<reference evidence="2 3" key="1">
    <citation type="submission" date="2016-10" db="EMBL/GenBank/DDBJ databases">
        <authorList>
            <person name="de Groot N.N."/>
        </authorList>
    </citation>
    <scope>NUCLEOTIDE SEQUENCE [LARGE SCALE GENOMIC DNA]</scope>
    <source>
        <strain evidence="2 3">Z108</strain>
    </source>
</reference>
<dbReference type="Proteomes" id="UP000183639">
    <property type="component" value="Unassembled WGS sequence"/>
</dbReference>
<gene>
    <name evidence="2" type="ORF">SAMN04487861_1292</name>
</gene>
<evidence type="ECO:0000313" key="3">
    <source>
        <dbReference type="Proteomes" id="UP000183639"/>
    </source>
</evidence>
<feature type="transmembrane region" description="Helical" evidence="1">
    <location>
        <begin position="33"/>
        <end position="56"/>
    </location>
</feature>
<dbReference type="PANTHER" id="PTHR38442:SF1">
    <property type="entry name" value="INNER MEMBRANE PROTEIN"/>
    <property type="match status" value="1"/>
</dbReference>
<dbReference type="GO" id="GO:0005886">
    <property type="term" value="C:plasma membrane"/>
    <property type="evidence" value="ECO:0007669"/>
    <property type="project" value="TreeGrafter"/>
</dbReference>
<keyword evidence="1" id="KW-1133">Transmembrane helix</keyword>
<protein>
    <submittedName>
        <fullName evidence="2">Uncharacterized membrane-anchored protein YjiN, DUF445 family</fullName>
    </submittedName>
</protein>
<evidence type="ECO:0000313" key="2">
    <source>
        <dbReference type="EMBL" id="SFI33125.1"/>
    </source>
</evidence>
<keyword evidence="1" id="KW-0472">Membrane</keyword>
<feature type="transmembrane region" description="Helical" evidence="1">
    <location>
        <begin position="386"/>
        <end position="406"/>
    </location>
</feature>
<keyword evidence="1" id="KW-0812">Transmembrane</keyword>
<accession>A0A1I3HBL2</accession>
<dbReference type="AlphaFoldDB" id="A0A1I3HBL2"/>
<dbReference type="OrthoDB" id="9769590at2"/>
<dbReference type="Pfam" id="PF04286">
    <property type="entry name" value="DUF445"/>
    <property type="match status" value="1"/>
</dbReference>
<dbReference type="RefSeq" id="WP_075445538.1">
    <property type="nucleotide sequence ID" value="NZ_FOQK01000029.1"/>
</dbReference>
<name>A0A1I3HBL2_SELRU</name>
<dbReference type="PANTHER" id="PTHR38442">
    <property type="entry name" value="INNER MEMBRANE PROTEIN-RELATED"/>
    <property type="match status" value="1"/>
</dbReference>
<dbReference type="EMBL" id="FOQK01000029">
    <property type="protein sequence ID" value="SFI33125.1"/>
    <property type="molecule type" value="Genomic_DNA"/>
</dbReference>